<dbReference type="InterPro" id="IPR042470">
    <property type="entry name" value="RMI1_N_C_sf"/>
</dbReference>
<feature type="compositionally biased region" description="Pro residues" evidence="4">
    <location>
        <begin position="98"/>
        <end position="187"/>
    </location>
</feature>
<accession>A0A8T0QLC9</accession>
<evidence type="ECO:0000256" key="4">
    <source>
        <dbReference type="SAM" id="MobiDB-lite"/>
    </source>
</evidence>
<feature type="domain" description="RecQ-mediated genome instability protein 1 C-terminal OB-fold" evidence="6">
    <location>
        <begin position="658"/>
        <end position="802"/>
    </location>
</feature>
<proteinExistence type="inferred from homology"/>
<name>A0A8T0QLC9_PANVG</name>
<dbReference type="GO" id="GO:0031422">
    <property type="term" value="C:RecQ family helicase-topoisomerase III complex"/>
    <property type="evidence" value="ECO:0007669"/>
    <property type="project" value="TreeGrafter"/>
</dbReference>
<evidence type="ECO:0000256" key="2">
    <source>
        <dbReference type="ARBA" id="ARBA00018987"/>
    </source>
</evidence>
<evidence type="ECO:0000256" key="1">
    <source>
        <dbReference type="ARBA" id="ARBA00006395"/>
    </source>
</evidence>
<evidence type="ECO:0000259" key="6">
    <source>
        <dbReference type="Pfam" id="PF16099"/>
    </source>
</evidence>
<keyword evidence="8" id="KW-1185">Reference proteome</keyword>
<evidence type="ECO:0000259" key="5">
    <source>
        <dbReference type="Pfam" id="PF08585"/>
    </source>
</evidence>
<dbReference type="InterPro" id="IPR032199">
    <property type="entry name" value="RMI1_C"/>
</dbReference>
<feature type="compositionally biased region" description="Low complexity" evidence="4">
    <location>
        <begin position="21"/>
        <end position="37"/>
    </location>
</feature>
<dbReference type="GO" id="GO:0000166">
    <property type="term" value="F:nucleotide binding"/>
    <property type="evidence" value="ECO:0007669"/>
    <property type="project" value="InterPro"/>
</dbReference>
<dbReference type="GO" id="GO:0000724">
    <property type="term" value="P:double-strand break repair via homologous recombination"/>
    <property type="evidence" value="ECO:0007669"/>
    <property type="project" value="TreeGrafter"/>
</dbReference>
<dbReference type="Gene3D" id="2.40.50.770">
    <property type="entry name" value="RecQ-mediated genome instability protein Rmi1, C-terminal domain"/>
    <property type="match status" value="1"/>
</dbReference>
<feature type="compositionally biased region" description="Pro residues" evidence="4">
    <location>
        <begin position="46"/>
        <end position="56"/>
    </location>
</feature>
<dbReference type="FunFam" id="2.40.50.770:FF:000004">
    <property type="entry name" value="RecQ-mediated instability protein (DUF1767)"/>
    <property type="match status" value="1"/>
</dbReference>
<evidence type="ECO:0000313" key="8">
    <source>
        <dbReference type="Proteomes" id="UP000823388"/>
    </source>
</evidence>
<dbReference type="GO" id="GO:0016604">
    <property type="term" value="C:nuclear body"/>
    <property type="evidence" value="ECO:0007669"/>
    <property type="project" value="TreeGrafter"/>
</dbReference>
<sequence length="821" mass="88117">MGRRKLVVHSDSDEDDGEGEGTPTATPASASASASVASGGGGRPSPSNPSPVPVPFPSLSQSFDPVVISDDDAEEEEEVHEIVDSDGDSPIVDAPEVISPPPPAPAPPPTVAPFRAPTPTPPPPAPAPPPPPPPTTTPFWTPTPTPPPARTPTPTPTPPPPVPAPGPPPITTPFRTPTPTPTPPLARTPPSAASPHPSPPPSALSGRLRPVYELLRGLGLRLRPEWLESCAAGIPGFDVLGGAEAQARRCFEQFLFADMNACGAGVLPEGVGSMHAAVLDGPFVLQVDEIVNMSAPLKERYRDAHAGPKRCLKLSMTDGIQRIFGMEYRPIKDLAVLAPAGLKIIIRNVHIRRGLLMLVPEVINILGGVVDELEAARGRLVSEVNKPPRGKRKQGGLPLSSRATLAAWPCSTNVTNGGGQGVSMPRAVNSSHPTGFDTIRPCSTNVTNGGEQGISMPRAVNSSHPTGFDTIRPCSTNVTNGGEQGISMPRAVNSSHPTGLGIGRSTETVVQEHVSPPVVVNTVQEQIQGVQEINMEDPSTYDTRKNTETSAHTAHEYNHTHINETSTQTIVEECVDPPIRANNAHEQIQRVQEITMQEQANVFGMPASSVSTPFGYDSQHGSHVNCDTAAIDVDAARSPNVYRINHMEYSFILSGENEKPFTYICSLLDDWGTQQDTKAYIQGKIKGLITSVKSFQYRQRTKYELYVYIDDGSFISEAIVDHDIVKNMLGLSPGEVTAALAGEFELASPSEVKETMRGFQSFLVKFEGMMLIEYNKDFSIPIVREFNEGSSSSNAWLLLRRLKTFSSQRHMRSLDAMDTTP</sequence>
<dbReference type="EMBL" id="CM029049">
    <property type="protein sequence ID" value="KAG2571706.1"/>
    <property type="molecule type" value="Genomic_DNA"/>
</dbReference>
<feature type="region of interest" description="Disordered" evidence="4">
    <location>
        <begin position="1"/>
        <end position="206"/>
    </location>
</feature>
<evidence type="ECO:0000256" key="3">
    <source>
        <dbReference type="ARBA" id="ARBA00077519"/>
    </source>
</evidence>
<dbReference type="Pfam" id="PF08585">
    <property type="entry name" value="RMI1_N_C"/>
    <property type="match status" value="1"/>
</dbReference>
<dbReference type="OrthoDB" id="341511at2759"/>
<dbReference type="AlphaFoldDB" id="A0A8T0QLC9"/>
<dbReference type="Pfam" id="PF16099">
    <property type="entry name" value="RMI1_C"/>
    <property type="match status" value="1"/>
</dbReference>
<organism evidence="7 8">
    <name type="scientific">Panicum virgatum</name>
    <name type="common">Blackwell switchgrass</name>
    <dbReference type="NCBI Taxonomy" id="38727"/>
    <lineage>
        <taxon>Eukaryota</taxon>
        <taxon>Viridiplantae</taxon>
        <taxon>Streptophyta</taxon>
        <taxon>Embryophyta</taxon>
        <taxon>Tracheophyta</taxon>
        <taxon>Spermatophyta</taxon>
        <taxon>Magnoliopsida</taxon>
        <taxon>Liliopsida</taxon>
        <taxon>Poales</taxon>
        <taxon>Poaceae</taxon>
        <taxon>PACMAD clade</taxon>
        <taxon>Panicoideae</taxon>
        <taxon>Panicodae</taxon>
        <taxon>Paniceae</taxon>
        <taxon>Panicinae</taxon>
        <taxon>Panicum</taxon>
        <taxon>Panicum sect. Hiantes</taxon>
    </lineage>
</organism>
<protein>
    <recommendedName>
        <fullName evidence="2">RecQ-mediated genome instability protein 1</fullName>
    </recommendedName>
    <alternativeName>
        <fullName evidence="3">BLM-associated protein of 75 kDa homolog</fullName>
    </alternativeName>
</protein>
<dbReference type="InterPro" id="IPR013894">
    <property type="entry name" value="RMI1_OB"/>
</dbReference>
<dbReference type="PANTHER" id="PTHR14790:SF15">
    <property type="entry name" value="RECQ-MEDIATED GENOME INSTABILITY PROTEIN 1"/>
    <property type="match status" value="1"/>
</dbReference>
<dbReference type="SMART" id="SM01161">
    <property type="entry name" value="DUF1767"/>
    <property type="match status" value="1"/>
</dbReference>
<dbReference type="Proteomes" id="UP000823388">
    <property type="component" value="Chromosome 7K"/>
</dbReference>
<feature type="compositionally biased region" description="Acidic residues" evidence="4">
    <location>
        <begin position="69"/>
        <end position="87"/>
    </location>
</feature>
<comment type="similarity">
    <text evidence="1">Belongs to the RMI1 family.</text>
</comment>
<gene>
    <name evidence="7" type="ORF">PVAP13_7KG117000</name>
</gene>
<evidence type="ECO:0000313" key="7">
    <source>
        <dbReference type="EMBL" id="KAG2571706.1"/>
    </source>
</evidence>
<feature type="domain" description="RecQ mediated genome instability protein 1 OB-fold" evidence="5">
    <location>
        <begin position="267"/>
        <end position="376"/>
    </location>
</feature>
<dbReference type="GO" id="GO:0000712">
    <property type="term" value="P:resolution of meiotic recombination intermediates"/>
    <property type="evidence" value="ECO:0007669"/>
    <property type="project" value="TreeGrafter"/>
</dbReference>
<dbReference type="PANTHER" id="PTHR14790">
    <property type="entry name" value="RECQ-MEDIATED GENOME INSTABILITY PROTEIN 1 RMI1"/>
    <property type="match status" value="1"/>
</dbReference>
<comment type="caution">
    <text evidence="7">The sequence shown here is derived from an EMBL/GenBank/DDBJ whole genome shotgun (WGS) entry which is preliminary data.</text>
</comment>
<reference evidence="7" key="1">
    <citation type="submission" date="2020-05" db="EMBL/GenBank/DDBJ databases">
        <title>WGS assembly of Panicum virgatum.</title>
        <authorList>
            <person name="Lovell J.T."/>
            <person name="Jenkins J."/>
            <person name="Shu S."/>
            <person name="Juenger T.E."/>
            <person name="Schmutz J."/>
        </authorList>
    </citation>
    <scope>NUCLEOTIDE SEQUENCE</scope>
    <source>
        <strain evidence="7">AP13</strain>
    </source>
</reference>